<keyword evidence="2" id="KW-0238">DNA-binding</keyword>
<organism evidence="5 6">
    <name type="scientific">Clostridium drakei</name>
    <dbReference type="NCBI Taxonomy" id="332101"/>
    <lineage>
        <taxon>Bacteria</taxon>
        <taxon>Bacillati</taxon>
        <taxon>Bacillota</taxon>
        <taxon>Clostridia</taxon>
        <taxon>Eubacteriales</taxon>
        <taxon>Clostridiaceae</taxon>
        <taxon>Clostridium</taxon>
    </lineage>
</organism>
<evidence type="ECO:0000313" key="5">
    <source>
        <dbReference type="EMBL" id="AWI07164.1"/>
    </source>
</evidence>
<dbReference type="EMBL" id="CP020953">
    <property type="protein sequence ID" value="AWI07164.1"/>
    <property type="molecule type" value="Genomic_DNA"/>
</dbReference>
<dbReference type="Pfam" id="PF01022">
    <property type="entry name" value="HTH_5"/>
    <property type="match status" value="1"/>
</dbReference>
<evidence type="ECO:0000256" key="2">
    <source>
        <dbReference type="ARBA" id="ARBA00023125"/>
    </source>
</evidence>
<dbReference type="OrthoDB" id="9798835at2"/>
<dbReference type="Gene3D" id="1.10.10.10">
    <property type="entry name" value="Winged helix-like DNA-binding domain superfamily/Winged helix DNA-binding domain"/>
    <property type="match status" value="1"/>
</dbReference>
<dbReference type="InterPro" id="IPR051081">
    <property type="entry name" value="HTH_MetalResp_TranReg"/>
</dbReference>
<reference evidence="6" key="1">
    <citation type="submission" date="2017-04" db="EMBL/GenBank/DDBJ databases">
        <authorList>
            <person name="Song Y."/>
            <person name="Cho B.-K."/>
        </authorList>
    </citation>
    <scope>NUCLEOTIDE SEQUENCE [LARGE SCALE GENOMIC DNA]</scope>
    <source>
        <strain evidence="6">SL1</strain>
    </source>
</reference>
<keyword evidence="1" id="KW-0805">Transcription regulation</keyword>
<dbReference type="PRINTS" id="PR00778">
    <property type="entry name" value="HTHARSR"/>
</dbReference>
<gene>
    <name evidence="5" type="ORF">B9W14_22700</name>
</gene>
<dbReference type="InterPro" id="IPR036388">
    <property type="entry name" value="WH-like_DNA-bd_sf"/>
</dbReference>
<accession>A0A2U8DY13</accession>
<keyword evidence="3" id="KW-0804">Transcription</keyword>
<proteinExistence type="predicted"/>
<evidence type="ECO:0000256" key="3">
    <source>
        <dbReference type="ARBA" id="ARBA00023163"/>
    </source>
</evidence>
<dbReference type="InterPro" id="IPR001845">
    <property type="entry name" value="HTH_ArsR_DNA-bd_dom"/>
</dbReference>
<evidence type="ECO:0000256" key="1">
    <source>
        <dbReference type="ARBA" id="ARBA00023015"/>
    </source>
</evidence>
<dbReference type="CDD" id="cd00090">
    <property type="entry name" value="HTH_ARSR"/>
    <property type="match status" value="1"/>
</dbReference>
<dbReference type="Proteomes" id="UP000244910">
    <property type="component" value="Chromosome"/>
</dbReference>
<sequence length="116" mass="13319">MKDHLKNTAEVLKSLGEEKRLKIIKMLASNANEIFCVSDVAQQLGISQPAASQHIKVLKNIGILEENRKGFRVFYTINLGVLIEYKKDIDDLFKKAFEKCQYDFSCDKCPYNNKCK</sequence>
<keyword evidence="6" id="KW-1185">Reference proteome</keyword>
<feature type="domain" description="HTH arsR-type" evidence="4">
    <location>
        <begin position="1"/>
        <end position="104"/>
    </location>
</feature>
<evidence type="ECO:0000259" key="4">
    <source>
        <dbReference type="PROSITE" id="PS50987"/>
    </source>
</evidence>
<dbReference type="PROSITE" id="PS50987">
    <property type="entry name" value="HTH_ARSR_2"/>
    <property type="match status" value="1"/>
</dbReference>
<dbReference type="PANTHER" id="PTHR33154:SF33">
    <property type="entry name" value="TRANSCRIPTIONAL REPRESSOR SDPR"/>
    <property type="match status" value="1"/>
</dbReference>
<dbReference type="SUPFAM" id="SSF46785">
    <property type="entry name" value="Winged helix' DNA-binding domain"/>
    <property type="match status" value="1"/>
</dbReference>
<dbReference type="NCBIfam" id="NF033788">
    <property type="entry name" value="HTH_metalloreg"/>
    <property type="match status" value="1"/>
</dbReference>
<name>A0A2U8DY13_9CLOT</name>
<dbReference type="KEGG" id="cdrk:B9W14_22700"/>
<dbReference type="GO" id="GO:0003677">
    <property type="term" value="F:DNA binding"/>
    <property type="evidence" value="ECO:0007669"/>
    <property type="project" value="UniProtKB-KW"/>
</dbReference>
<dbReference type="AlphaFoldDB" id="A0A2U8DY13"/>
<dbReference type="PANTHER" id="PTHR33154">
    <property type="entry name" value="TRANSCRIPTIONAL REGULATOR, ARSR FAMILY"/>
    <property type="match status" value="1"/>
</dbReference>
<protein>
    <submittedName>
        <fullName evidence="5">Transcriptional regulator</fullName>
    </submittedName>
</protein>
<dbReference type="SMART" id="SM00418">
    <property type="entry name" value="HTH_ARSR"/>
    <property type="match status" value="1"/>
</dbReference>
<dbReference type="RefSeq" id="WP_052037710.1">
    <property type="nucleotide sequence ID" value="NZ_CP020953.1"/>
</dbReference>
<dbReference type="InterPro" id="IPR036390">
    <property type="entry name" value="WH_DNA-bd_sf"/>
</dbReference>
<dbReference type="InterPro" id="IPR011991">
    <property type="entry name" value="ArsR-like_HTH"/>
</dbReference>
<dbReference type="GO" id="GO:0003700">
    <property type="term" value="F:DNA-binding transcription factor activity"/>
    <property type="evidence" value="ECO:0007669"/>
    <property type="project" value="InterPro"/>
</dbReference>
<evidence type="ECO:0000313" key="6">
    <source>
        <dbReference type="Proteomes" id="UP000244910"/>
    </source>
</evidence>